<evidence type="ECO:0000256" key="1">
    <source>
        <dbReference type="SAM" id="Phobius"/>
    </source>
</evidence>
<dbReference type="Gramene" id="mRNA:HanXRQr2_Chr16g0728731">
    <property type="protein sequence ID" value="mRNA:HanXRQr2_Chr16g0728731"/>
    <property type="gene ID" value="HanXRQr2_Chr16g0728731"/>
</dbReference>
<feature type="transmembrane region" description="Helical" evidence="1">
    <location>
        <begin position="6"/>
        <end position="26"/>
    </location>
</feature>
<keyword evidence="3" id="KW-1185">Reference proteome</keyword>
<dbReference type="AlphaFoldDB" id="A0A9K3GXA2"/>
<dbReference type="Proteomes" id="UP000215914">
    <property type="component" value="Unassembled WGS sequence"/>
</dbReference>
<protein>
    <submittedName>
        <fullName evidence="2">Uncharacterized protein</fullName>
    </submittedName>
</protein>
<keyword evidence="1" id="KW-1133">Transmembrane helix</keyword>
<keyword evidence="1" id="KW-0812">Transmembrane</keyword>
<reference evidence="2" key="2">
    <citation type="submission" date="2020-06" db="EMBL/GenBank/DDBJ databases">
        <title>Helianthus annuus Genome sequencing and assembly Release 2.</title>
        <authorList>
            <person name="Gouzy J."/>
            <person name="Langlade N."/>
            <person name="Munos S."/>
        </authorList>
    </citation>
    <scope>NUCLEOTIDE SEQUENCE</scope>
    <source>
        <tissue evidence="2">Leaves</tissue>
    </source>
</reference>
<comment type="caution">
    <text evidence="2">The sequence shown here is derived from an EMBL/GenBank/DDBJ whole genome shotgun (WGS) entry which is preliminary data.</text>
</comment>
<organism evidence="2 3">
    <name type="scientific">Helianthus annuus</name>
    <name type="common">Common sunflower</name>
    <dbReference type="NCBI Taxonomy" id="4232"/>
    <lineage>
        <taxon>Eukaryota</taxon>
        <taxon>Viridiplantae</taxon>
        <taxon>Streptophyta</taxon>
        <taxon>Embryophyta</taxon>
        <taxon>Tracheophyta</taxon>
        <taxon>Spermatophyta</taxon>
        <taxon>Magnoliopsida</taxon>
        <taxon>eudicotyledons</taxon>
        <taxon>Gunneridae</taxon>
        <taxon>Pentapetalae</taxon>
        <taxon>asterids</taxon>
        <taxon>campanulids</taxon>
        <taxon>Asterales</taxon>
        <taxon>Asteraceae</taxon>
        <taxon>Asteroideae</taxon>
        <taxon>Heliantheae alliance</taxon>
        <taxon>Heliantheae</taxon>
        <taxon>Helianthus</taxon>
    </lineage>
</organism>
<accession>A0A9K3GXA2</accession>
<sequence length="90" mass="10208">MEVIDTLYAILSVLVGLGILGGLHLLGRVVNGREIMVSFSKYESNAERIWSCYQFLGTLLFHNERLLETVEKLKGRSRSRNPRPSEACRV</sequence>
<reference evidence="2" key="1">
    <citation type="journal article" date="2017" name="Nature">
        <title>The sunflower genome provides insights into oil metabolism, flowering and Asterid evolution.</title>
        <authorList>
            <person name="Badouin H."/>
            <person name="Gouzy J."/>
            <person name="Grassa C.J."/>
            <person name="Murat F."/>
            <person name="Staton S.E."/>
            <person name="Cottret L."/>
            <person name="Lelandais-Briere C."/>
            <person name="Owens G.L."/>
            <person name="Carrere S."/>
            <person name="Mayjonade B."/>
            <person name="Legrand L."/>
            <person name="Gill N."/>
            <person name="Kane N.C."/>
            <person name="Bowers J.E."/>
            <person name="Hubner S."/>
            <person name="Bellec A."/>
            <person name="Berard A."/>
            <person name="Berges H."/>
            <person name="Blanchet N."/>
            <person name="Boniface M.C."/>
            <person name="Brunel D."/>
            <person name="Catrice O."/>
            <person name="Chaidir N."/>
            <person name="Claudel C."/>
            <person name="Donnadieu C."/>
            <person name="Faraut T."/>
            <person name="Fievet G."/>
            <person name="Helmstetter N."/>
            <person name="King M."/>
            <person name="Knapp S.J."/>
            <person name="Lai Z."/>
            <person name="Le Paslier M.C."/>
            <person name="Lippi Y."/>
            <person name="Lorenzon L."/>
            <person name="Mandel J.R."/>
            <person name="Marage G."/>
            <person name="Marchand G."/>
            <person name="Marquand E."/>
            <person name="Bret-Mestries E."/>
            <person name="Morien E."/>
            <person name="Nambeesan S."/>
            <person name="Nguyen T."/>
            <person name="Pegot-Espagnet P."/>
            <person name="Pouilly N."/>
            <person name="Raftis F."/>
            <person name="Sallet E."/>
            <person name="Schiex T."/>
            <person name="Thomas J."/>
            <person name="Vandecasteele C."/>
            <person name="Vares D."/>
            <person name="Vear F."/>
            <person name="Vautrin S."/>
            <person name="Crespi M."/>
            <person name="Mangin B."/>
            <person name="Burke J.M."/>
            <person name="Salse J."/>
            <person name="Munos S."/>
            <person name="Vincourt P."/>
            <person name="Rieseberg L.H."/>
            <person name="Langlade N.B."/>
        </authorList>
    </citation>
    <scope>NUCLEOTIDE SEQUENCE</scope>
    <source>
        <tissue evidence="2">Leaves</tissue>
    </source>
</reference>
<proteinExistence type="predicted"/>
<dbReference type="EMBL" id="MNCJ02000331">
    <property type="protein sequence ID" value="KAF5758398.1"/>
    <property type="molecule type" value="Genomic_DNA"/>
</dbReference>
<gene>
    <name evidence="2" type="ORF">HanXRQr2_Chr16g0728731</name>
</gene>
<evidence type="ECO:0000313" key="2">
    <source>
        <dbReference type="EMBL" id="KAF5758398.1"/>
    </source>
</evidence>
<name>A0A9K3GXA2_HELAN</name>
<keyword evidence="1" id="KW-0472">Membrane</keyword>
<evidence type="ECO:0000313" key="3">
    <source>
        <dbReference type="Proteomes" id="UP000215914"/>
    </source>
</evidence>